<feature type="region of interest" description="Disordered" evidence="1">
    <location>
        <begin position="150"/>
        <end position="182"/>
    </location>
</feature>
<evidence type="ECO:0000313" key="3">
    <source>
        <dbReference type="EMBL" id="CAF9924968.1"/>
    </source>
</evidence>
<proteinExistence type="predicted"/>
<feature type="compositionally biased region" description="Basic and acidic residues" evidence="1">
    <location>
        <begin position="163"/>
        <end position="178"/>
    </location>
</feature>
<gene>
    <name evidence="3" type="ORF">GOMPHAMPRED_003779</name>
</gene>
<name>A0A8H3IMY3_9LECA</name>
<keyword evidence="2" id="KW-0472">Membrane</keyword>
<dbReference type="Proteomes" id="UP000664169">
    <property type="component" value="Unassembled WGS sequence"/>
</dbReference>
<reference evidence="3" key="1">
    <citation type="submission" date="2021-03" db="EMBL/GenBank/DDBJ databases">
        <authorList>
            <person name="Tagirdzhanova G."/>
        </authorList>
    </citation>
    <scope>NUCLEOTIDE SEQUENCE</scope>
</reference>
<keyword evidence="2" id="KW-1133">Transmembrane helix</keyword>
<keyword evidence="4" id="KW-1185">Reference proteome</keyword>
<organism evidence="3 4">
    <name type="scientific">Gomphillus americanus</name>
    <dbReference type="NCBI Taxonomy" id="1940652"/>
    <lineage>
        <taxon>Eukaryota</taxon>
        <taxon>Fungi</taxon>
        <taxon>Dikarya</taxon>
        <taxon>Ascomycota</taxon>
        <taxon>Pezizomycotina</taxon>
        <taxon>Lecanoromycetes</taxon>
        <taxon>OSLEUM clade</taxon>
        <taxon>Ostropomycetidae</taxon>
        <taxon>Ostropales</taxon>
        <taxon>Graphidaceae</taxon>
        <taxon>Gomphilloideae</taxon>
        <taxon>Gomphillus</taxon>
    </lineage>
</organism>
<sequence length="257" mass="28306">MSPIPLVVTVPDALLTSMSSAAPVSDTQSYLEKRWQFSGSSAEQAEASWEPGWNWARTKGWAGTWEVGKLVMATGVVFGGMFGGFLLIVLIFWSCGMLDDRRLKRRARKFAKGRPPMKEPEPMRLAVKKATPFGVIKKQQDDGVIEKNQGHVSGVEDSPLSVSKHDANSVRKSGDLEKPISSSCQKDEKKALALESILKGRSTRIPSGWSWDWSERDSYGSSYQGILELISSARGSKTPEDLTIGRQWAVADRAVTM</sequence>
<accession>A0A8H3IMY3</accession>
<evidence type="ECO:0000313" key="4">
    <source>
        <dbReference type="Proteomes" id="UP000664169"/>
    </source>
</evidence>
<feature type="transmembrane region" description="Helical" evidence="2">
    <location>
        <begin position="70"/>
        <end position="98"/>
    </location>
</feature>
<comment type="caution">
    <text evidence="3">The sequence shown here is derived from an EMBL/GenBank/DDBJ whole genome shotgun (WGS) entry which is preliminary data.</text>
</comment>
<protein>
    <submittedName>
        <fullName evidence="3">Uncharacterized protein</fullName>
    </submittedName>
</protein>
<dbReference type="AlphaFoldDB" id="A0A8H3IMY3"/>
<evidence type="ECO:0000256" key="2">
    <source>
        <dbReference type="SAM" id="Phobius"/>
    </source>
</evidence>
<keyword evidence="2" id="KW-0812">Transmembrane</keyword>
<dbReference type="EMBL" id="CAJPDQ010000022">
    <property type="protein sequence ID" value="CAF9924968.1"/>
    <property type="molecule type" value="Genomic_DNA"/>
</dbReference>
<evidence type="ECO:0000256" key="1">
    <source>
        <dbReference type="SAM" id="MobiDB-lite"/>
    </source>
</evidence>